<dbReference type="AlphaFoldDB" id="A0A8S9NV80"/>
<dbReference type="GO" id="GO:0003676">
    <property type="term" value="F:nucleic acid binding"/>
    <property type="evidence" value="ECO:0007669"/>
    <property type="project" value="InterPro"/>
</dbReference>
<dbReference type="PANTHER" id="PTHR34146:SF3">
    <property type="entry name" value="POLYNUCLEOTIDYL TRANSFERASE, RIBONUCLEASE H-LIKE SUPERFAMILY PROTEIN"/>
    <property type="match status" value="1"/>
</dbReference>
<feature type="domain" description="RNase H type-1" evidence="1">
    <location>
        <begin position="44"/>
        <end position="167"/>
    </location>
</feature>
<dbReference type="Pfam" id="PF13456">
    <property type="entry name" value="RVT_3"/>
    <property type="match status" value="1"/>
</dbReference>
<dbReference type="EMBL" id="QGKX02001521">
    <property type="protein sequence ID" value="KAF3506490.1"/>
    <property type="molecule type" value="Genomic_DNA"/>
</dbReference>
<reference evidence="2" key="1">
    <citation type="submission" date="2019-12" db="EMBL/GenBank/DDBJ databases">
        <title>Genome sequencing and annotation of Brassica cretica.</title>
        <authorList>
            <person name="Studholme D.J."/>
            <person name="Sarris P."/>
        </authorList>
    </citation>
    <scope>NUCLEOTIDE SEQUENCE</scope>
    <source>
        <strain evidence="2">PFS-109/04</strain>
        <tissue evidence="2">Leaf</tissue>
    </source>
</reference>
<dbReference type="InterPro" id="IPR036397">
    <property type="entry name" value="RNaseH_sf"/>
</dbReference>
<dbReference type="Gene3D" id="3.30.420.10">
    <property type="entry name" value="Ribonuclease H-like superfamily/Ribonuclease H"/>
    <property type="match status" value="1"/>
</dbReference>
<evidence type="ECO:0000313" key="2">
    <source>
        <dbReference type="EMBL" id="KAF3506490.1"/>
    </source>
</evidence>
<dbReference type="CDD" id="cd06222">
    <property type="entry name" value="RNase_H_like"/>
    <property type="match status" value="1"/>
</dbReference>
<dbReference type="InterPro" id="IPR012337">
    <property type="entry name" value="RNaseH-like_sf"/>
</dbReference>
<comment type="caution">
    <text evidence="2">The sequence shown here is derived from an EMBL/GenBank/DDBJ whole genome shotgun (WGS) entry which is preliminary data.</text>
</comment>
<organism evidence="2 3">
    <name type="scientific">Brassica cretica</name>
    <name type="common">Mustard</name>
    <dbReference type="NCBI Taxonomy" id="69181"/>
    <lineage>
        <taxon>Eukaryota</taxon>
        <taxon>Viridiplantae</taxon>
        <taxon>Streptophyta</taxon>
        <taxon>Embryophyta</taxon>
        <taxon>Tracheophyta</taxon>
        <taxon>Spermatophyta</taxon>
        <taxon>Magnoliopsida</taxon>
        <taxon>eudicotyledons</taxon>
        <taxon>Gunneridae</taxon>
        <taxon>Pentapetalae</taxon>
        <taxon>rosids</taxon>
        <taxon>malvids</taxon>
        <taxon>Brassicales</taxon>
        <taxon>Brassicaceae</taxon>
        <taxon>Brassiceae</taxon>
        <taxon>Brassica</taxon>
    </lineage>
</organism>
<dbReference type="Proteomes" id="UP000712600">
    <property type="component" value="Unassembled WGS sequence"/>
</dbReference>
<proteinExistence type="predicted"/>
<evidence type="ECO:0000313" key="3">
    <source>
        <dbReference type="Proteomes" id="UP000712600"/>
    </source>
</evidence>
<evidence type="ECO:0000259" key="1">
    <source>
        <dbReference type="Pfam" id="PF13456"/>
    </source>
</evidence>
<gene>
    <name evidence="2" type="ORF">F2Q69_00005838</name>
</gene>
<dbReference type="GO" id="GO:0004523">
    <property type="term" value="F:RNA-DNA hybrid ribonuclease activity"/>
    <property type="evidence" value="ECO:0007669"/>
    <property type="project" value="InterPro"/>
</dbReference>
<accession>A0A8S9NV80</accession>
<protein>
    <recommendedName>
        <fullName evidence="1">RNase H type-1 domain-containing protein</fullName>
    </recommendedName>
</protein>
<name>A0A8S9NV80_BRACR</name>
<dbReference type="PANTHER" id="PTHR34146">
    <property type="entry name" value="POLYNUCLEOTIDYL TRANSFERASE, RIBONUCLEASE H-LIKE SUPERFAMILY PROTEIN-RELATED"/>
    <property type="match status" value="1"/>
</dbReference>
<dbReference type="SUPFAM" id="SSF53098">
    <property type="entry name" value="Ribonuclease H-like"/>
    <property type="match status" value="1"/>
</dbReference>
<sequence length="181" mass="20681">MDLNLWKEAIYYNEPDFPTQVKDHRPHSIIDVLPQESMLYCIADASWKSEHEAAGIGWSLYSRQGTFIMQGSSAIASTNSAFEAEAVATLLAVQQLHRLHYKNVIFLGDNARLVKSLEPTRGRENTSCHEASTMVQDILNLAKLNDYSFKQVPRNLIYHVDQLAKRARLSNQKYVITWLSR</sequence>
<dbReference type="InterPro" id="IPR044730">
    <property type="entry name" value="RNase_H-like_dom_plant"/>
</dbReference>
<dbReference type="InterPro" id="IPR002156">
    <property type="entry name" value="RNaseH_domain"/>
</dbReference>